<dbReference type="NCBIfam" id="NF002486">
    <property type="entry name" value="PRK01752.1"/>
    <property type="match status" value="1"/>
</dbReference>
<reference evidence="3 4" key="1">
    <citation type="submission" date="2024-05" db="EMBL/GenBank/DDBJ databases">
        <title>Genome sequencing of Marine Estuary Bacteria, Pseudoalteromonas distincta strain FA, Psychrobacter proteolyticus strain EA, and Shewanella baltica strain CA.</title>
        <authorList>
            <person name="Dieffenbach S.A."/>
            <person name="Maclea K.S."/>
        </authorList>
    </citation>
    <scope>NUCLEOTIDE SEQUENCE [LARGE SCALE GENOMIC DNA]</scope>
    <source>
        <strain evidence="3 4">EA</strain>
    </source>
</reference>
<dbReference type="RefSeq" id="WP_347163518.1">
    <property type="nucleotide sequence ID" value="NZ_JBDLOB010000006.1"/>
</dbReference>
<dbReference type="Proteomes" id="UP001414441">
    <property type="component" value="Unassembled WGS sequence"/>
</dbReference>
<organism evidence="3 4">
    <name type="scientific">Psychrobacter proteolyticus</name>
    <dbReference type="NCBI Taxonomy" id="147825"/>
    <lineage>
        <taxon>Bacteria</taxon>
        <taxon>Pseudomonadati</taxon>
        <taxon>Pseudomonadota</taxon>
        <taxon>Gammaproteobacteria</taxon>
        <taxon>Moraxellales</taxon>
        <taxon>Moraxellaceae</taxon>
        <taxon>Psychrobacter</taxon>
    </lineage>
</organism>
<dbReference type="PANTHER" id="PTHR33747:SF1">
    <property type="entry name" value="ADENYLATE CYCLASE-ASSOCIATED CAP C-TERMINAL DOMAIN-CONTAINING PROTEIN"/>
    <property type="match status" value="1"/>
</dbReference>
<protein>
    <submittedName>
        <fullName evidence="3">YchJ family protein</fullName>
    </submittedName>
</protein>
<gene>
    <name evidence="3" type="ORF">ABFV72_10135</name>
</gene>
<dbReference type="SUPFAM" id="SSF54427">
    <property type="entry name" value="NTF2-like"/>
    <property type="match status" value="1"/>
</dbReference>
<feature type="domain" description="YchJ-like middle NTF2-like" evidence="1">
    <location>
        <begin position="51"/>
        <end position="162"/>
    </location>
</feature>
<dbReference type="InterPro" id="IPR048463">
    <property type="entry name" value="YchJ-like_N"/>
</dbReference>
<name>A0ABV0D7P3_9GAMM</name>
<sequence>MQPYPDTCPCQINPTAETADAPLSYQDCCQPYHDAFYNDEVDKADGIKAETAERLMRTRYSAFALVKPDYIVKTTVPAQQALLDVQAIESWAKESDWAGLEIVEHTPKLGKCHAQVEFKAYFKSAEETSGGLEEKTQAHHELSTFIKVKNKANNDARWYFLDPTVAMTVSQKQPCICGSGEKFKRCCGGYI</sequence>
<dbReference type="PANTHER" id="PTHR33747">
    <property type="entry name" value="UPF0225 PROTEIN SCO1677"/>
    <property type="match status" value="1"/>
</dbReference>
<proteinExistence type="predicted"/>
<dbReference type="InterPro" id="IPR032710">
    <property type="entry name" value="NTF2-like_dom_sf"/>
</dbReference>
<dbReference type="Pfam" id="PF02810">
    <property type="entry name" value="SEC-C"/>
    <property type="match status" value="1"/>
</dbReference>
<keyword evidence="4" id="KW-1185">Reference proteome</keyword>
<comment type="caution">
    <text evidence="3">The sequence shown here is derived from an EMBL/GenBank/DDBJ whole genome shotgun (WGS) entry which is preliminary data.</text>
</comment>
<dbReference type="Pfam" id="PF17775">
    <property type="entry name" value="YchJ_M-like"/>
    <property type="match status" value="1"/>
</dbReference>
<accession>A0ABV0D7P3</accession>
<dbReference type="InterPro" id="IPR048469">
    <property type="entry name" value="YchJ-like_M"/>
</dbReference>
<evidence type="ECO:0000259" key="1">
    <source>
        <dbReference type="Pfam" id="PF17775"/>
    </source>
</evidence>
<evidence type="ECO:0000313" key="3">
    <source>
        <dbReference type="EMBL" id="MEN8626368.1"/>
    </source>
</evidence>
<evidence type="ECO:0000259" key="2">
    <source>
        <dbReference type="Pfam" id="PF21612"/>
    </source>
</evidence>
<dbReference type="EMBL" id="JBDLOB010000006">
    <property type="protein sequence ID" value="MEN8626368.1"/>
    <property type="molecule type" value="Genomic_DNA"/>
</dbReference>
<evidence type="ECO:0000313" key="4">
    <source>
        <dbReference type="Proteomes" id="UP001414441"/>
    </source>
</evidence>
<dbReference type="Gene3D" id="3.10.450.50">
    <property type="match status" value="1"/>
</dbReference>
<dbReference type="SUPFAM" id="SSF103642">
    <property type="entry name" value="Sec-C motif"/>
    <property type="match status" value="2"/>
</dbReference>
<dbReference type="InterPro" id="IPR004027">
    <property type="entry name" value="SEC_C_motif"/>
</dbReference>
<feature type="domain" description="YchJ-like zinc-binding" evidence="2">
    <location>
        <begin position="7"/>
        <end position="37"/>
    </location>
</feature>
<dbReference type="Pfam" id="PF21612">
    <property type="entry name" value="YchJ_N"/>
    <property type="match status" value="1"/>
</dbReference>